<protein>
    <submittedName>
        <fullName evidence="1">Uncharacterized protein</fullName>
    </submittedName>
</protein>
<evidence type="ECO:0000313" key="2">
    <source>
        <dbReference type="Proteomes" id="UP000581447"/>
    </source>
</evidence>
<gene>
    <name evidence="1" type="ORF">GGR91_000941</name>
</gene>
<evidence type="ECO:0000313" key="1">
    <source>
        <dbReference type="EMBL" id="MBB3942719.1"/>
    </source>
</evidence>
<dbReference type="Proteomes" id="UP000581447">
    <property type="component" value="Unassembled WGS sequence"/>
</dbReference>
<keyword evidence="2" id="KW-1185">Reference proteome</keyword>
<name>A0A840AWM0_9SPHN</name>
<organism evidence="1 2">
    <name type="scientific">Sphingorhabdus rigui</name>
    <dbReference type="NCBI Taxonomy" id="1282858"/>
    <lineage>
        <taxon>Bacteria</taxon>
        <taxon>Pseudomonadati</taxon>
        <taxon>Pseudomonadota</taxon>
        <taxon>Alphaproteobacteria</taxon>
        <taxon>Sphingomonadales</taxon>
        <taxon>Sphingomonadaceae</taxon>
        <taxon>Sphingorhabdus</taxon>
    </lineage>
</organism>
<comment type="caution">
    <text evidence="1">The sequence shown here is derived from an EMBL/GenBank/DDBJ whole genome shotgun (WGS) entry which is preliminary data.</text>
</comment>
<sequence length="294" mass="32860">MTLALSDFPIERMRADDPFRDFCLWDYVPPRPPAADAISGVNLLYAAAAISDSAHDYRDLAATLRRSVGSFRTVWGVKWHSGIASAEFYFYDYARTDRAVPFKHIAAAFAPVANVTICPSEALPYFMASIEVPFAVPAHRPEVRAIDIYVGNPDESGISSGLCYEVTEDAIQFKNLYYFFDARSDWDSVLAKAACSAHVPLGSVRAEAVFPDWLREARVVVVANKRLTDGVYFSGISVDALIQFMEQFAYPGELISFARETRDRLAHLLFDVGYDYRVENGRVVFGKSSIYNVL</sequence>
<dbReference type="AlphaFoldDB" id="A0A840AWM0"/>
<dbReference type="EMBL" id="JACIEA010000001">
    <property type="protein sequence ID" value="MBB3942719.1"/>
    <property type="molecule type" value="Genomic_DNA"/>
</dbReference>
<accession>A0A840AWM0</accession>
<dbReference type="RefSeq" id="WP_183940549.1">
    <property type="nucleotide sequence ID" value="NZ_BAABBG010000001.1"/>
</dbReference>
<proteinExistence type="predicted"/>
<reference evidence="1 2" key="1">
    <citation type="submission" date="2020-08" db="EMBL/GenBank/DDBJ databases">
        <title>Genomic Encyclopedia of Type Strains, Phase IV (KMG-IV): sequencing the most valuable type-strain genomes for metagenomic binning, comparative biology and taxonomic classification.</title>
        <authorList>
            <person name="Goeker M."/>
        </authorList>
    </citation>
    <scope>NUCLEOTIDE SEQUENCE [LARGE SCALE GENOMIC DNA]</scope>
    <source>
        <strain evidence="1 2">DSM 29050</strain>
    </source>
</reference>